<accession>A0A9Y4JUD2</accession>
<keyword evidence="3" id="KW-0539">Nucleus</keyword>
<evidence type="ECO:0000256" key="4">
    <source>
        <dbReference type="ARBA" id="ARBA00024347"/>
    </source>
</evidence>
<evidence type="ECO:0000256" key="3">
    <source>
        <dbReference type="ARBA" id="ARBA00023242"/>
    </source>
</evidence>
<evidence type="ECO:0000256" key="1">
    <source>
        <dbReference type="ARBA" id="ARBA00004123"/>
    </source>
</evidence>
<dbReference type="PANTHER" id="PTHR45740">
    <property type="entry name" value="POLY [ADP-RIBOSE] POLYMERASE"/>
    <property type="match status" value="1"/>
</dbReference>
<dbReference type="GO" id="GO:0003950">
    <property type="term" value="F:NAD+ poly-ADP-ribosyltransferase activity"/>
    <property type="evidence" value="ECO:0007669"/>
    <property type="project" value="TreeGrafter"/>
</dbReference>
<dbReference type="InterPro" id="IPR051712">
    <property type="entry name" value="ARTD-AVP"/>
</dbReference>
<feature type="domain" description="WWE" evidence="5">
    <location>
        <begin position="277"/>
        <end position="360"/>
    </location>
</feature>
<reference evidence="7" key="1">
    <citation type="submission" date="2025-08" db="UniProtKB">
        <authorList>
            <consortium name="RefSeq"/>
        </authorList>
    </citation>
    <scope>IDENTIFICATION</scope>
</reference>
<dbReference type="AlphaFoldDB" id="A0A9Y4JUD2"/>
<feature type="domain" description="WWE" evidence="5">
    <location>
        <begin position="192"/>
        <end position="273"/>
    </location>
</feature>
<dbReference type="InterPro" id="IPR004170">
    <property type="entry name" value="WWE_dom"/>
</dbReference>
<dbReference type="GO" id="GO:1990404">
    <property type="term" value="F:NAD+-protein mono-ADP-ribosyltransferase activity"/>
    <property type="evidence" value="ECO:0007669"/>
    <property type="project" value="TreeGrafter"/>
</dbReference>
<dbReference type="PANTHER" id="PTHR45740:SF14">
    <property type="entry name" value="NOVEL PROTEIN"/>
    <property type="match status" value="1"/>
</dbReference>
<dbReference type="Pfam" id="PF02825">
    <property type="entry name" value="WWE"/>
    <property type="match status" value="3"/>
</dbReference>
<dbReference type="InterPro" id="IPR037197">
    <property type="entry name" value="WWE_dom_sf"/>
</dbReference>
<dbReference type="Pfam" id="PF23466">
    <property type="entry name" value="WWE_4"/>
    <property type="match status" value="1"/>
</dbReference>
<dbReference type="InterPro" id="IPR018123">
    <property type="entry name" value="WWE-dom_subgr"/>
</dbReference>
<evidence type="ECO:0000313" key="7">
    <source>
        <dbReference type="RefSeq" id="XP_008277101.1"/>
    </source>
</evidence>
<comment type="pathway">
    <text evidence="2">Protein modification; protein ubiquitination.</text>
</comment>
<dbReference type="Proteomes" id="UP000694891">
    <property type="component" value="Unplaced"/>
</dbReference>
<evidence type="ECO:0000259" key="5">
    <source>
        <dbReference type="PROSITE" id="PS50918"/>
    </source>
</evidence>
<name>A0A9Y4JUD2_9TELE</name>
<keyword evidence="6" id="KW-1185">Reference proteome</keyword>
<dbReference type="SMART" id="SM00678">
    <property type="entry name" value="WWE"/>
    <property type="match status" value="2"/>
</dbReference>
<dbReference type="RefSeq" id="XP_008277101.1">
    <property type="nucleotide sequence ID" value="XM_008278879.1"/>
</dbReference>
<feature type="domain" description="WWE" evidence="5">
    <location>
        <begin position="84"/>
        <end position="172"/>
    </location>
</feature>
<comment type="subcellular location">
    <subcellularLocation>
        <location evidence="1">Nucleus</location>
    </subcellularLocation>
</comment>
<dbReference type="GeneID" id="103355183"/>
<proteinExistence type="inferred from homology"/>
<dbReference type="PROSITE" id="PS50918">
    <property type="entry name" value="WWE"/>
    <property type="match status" value="3"/>
</dbReference>
<dbReference type="SUPFAM" id="SSF117839">
    <property type="entry name" value="WWE domain"/>
    <property type="match status" value="3"/>
</dbReference>
<evidence type="ECO:0000256" key="2">
    <source>
        <dbReference type="ARBA" id="ARBA00004906"/>
    </source>
</evidence>
<gene>
    <name evidence="7" type="primary">LOC103355183</name>
</gene>
<dbReference type="Gene3D" id="3.30.720.50">
    <property type="match status" value="3"/>
</dbReference>
<organism evidence="6 7">
    <name type="scientific">Stegastes partitus</name>
    <name type="common">bicolor damselfish</name>
    <dbReference type="NCBI Taxonomy" id="144197"/>
    <lineage>
        <taxon>Eukaryota</taxon>
        <taxon>Metazoa</taxon>
        <taxon>Chordata</taxon>
        <taxon>Craniata</taxon>
        <taxon>Vertebrata</taxon>
        <taxon>Euteleostomi</taxon>
        <taxon>Actinopterygii</taxon>
        <taxon>Neopterygii</taxon>
        <taxon>Teleostei</taxon>
        <taxon>Neoteleostei</taxon>
        <taxon>Acanthomorphata</taxon>
        <taxon>Ovalentaria</taxon>
        <taxon>Pomacentridae</taxon>
        <taxon>Stegastes</taxon>
    </lineage>
</organism>
<sequence length="363" mass="41165">MYFSHVMESEEVTDFVQETPVSGKYYGWQLLVGHQWLPIENDHVIETHYCQPGAKGITINTNHGQVFIDFDQLQTTDAALRVQRLSFLPQGQTEDIGWYFRDDQLWREYGTQVFQGSAMLSSSISSRDVELTFSVNPQGTFNFTVGSTGYSLDFSTMTQTNLITGLSRNVRRRPKLLASNTESLHSTPVLPTASSSSQLTDGGYKWEFMGNEGVWTEYQAHICSFDSAAIETQYQLNPQGQLPFRISIHSYTLDFSTMCQVNNLFGTARAVRRTVNSGIQQKSSSGTSPRWQFQDISGIWTEYSKGLSQCNVSSQDIELLYQQNPSGTMLFTTKKFSYELNFSAMTQRNLLTNTTRSVRRLDQ</sequence>
<comment type="similarity">
    <text evidence="4">Belongs to the ARTD/PARP family.</text>
</comment>
<dbReference type="GO" id="GO:0008270">
    <property type="term" value="F:zinc ion binding"/>
    <property type="evidence" value="ECO:0007669"/>
    <property type="project" value="InterPro"/>
</dbReference>
<evidence type="ECO:0000313" key="6">
    <source>
        <dbReference type="Proteomes" id="UP000694891"/>
    </source>
</evidence>
<dbReference type="GO" id="GO:0005634">
    <property type="term" value="C:nucleus"/>
    <property type="evidence" value="ECO:0007669"/>
    <property type="project" value="UniProtKB-SubCell"/>
</dbReference>
<protein>
    <submittedName>
        <fullName evidence="7">Uncharacterized protein LOC103355183 isoform X1</fullName>
    </submittedName>
</protein>